<dbReference type="EMBL" id="FBWC01000007">
    <property type="protein sequence ID" value="CUX14221.1"/>
    <property type="molecule type" value="Genomic_DNA"/>
</dbReference>
<name>A0A1S7P0G8_AGRTU</name>
<dbReference type="AlphaFoldDB" id="A0A1S7P0G8"/>
<evidence type="ECO:0000313" key="1">
    <source>
        <dbReference type="EMBL" id="CUX14221.1"/>
    </source>
</evidence>
<dbReference type="Proteomes" id="UP000191897">
    <property type="component" value="Unassembled WGS sequence"/>
</dbReference>
<reference evidence="1 2" key="1">
    <citation type="submission" date="2016-01" db="EMBL/GenBank/DDBJ databases">
        <authorList>
            <person name="Oliw E.H."/>
        </authorList>
    </citation>
    <scope>NUCLEOTIDE SEQUENCE [LARGE SCALE GENOMIC DNA]</scope>
    <source>
        <strain evidence="1 2">Kerr 14</strain>
    </source>
</reference>
<evidence type="ECO:0008006" key="3">
    <source>
        <dbReference type="Google" id="ProtNLM"/>
    </source>
</evidence>
<proteinExistence type="predicted"/>
<evidence type="ECO:0000313" key="2">
    <source>
        <dbReference type="Proteomes" id="UP000191897"/>
    </source>
</evidence>
<organism evidence="1 2">
    <name type="scientific">Agrobacterium tumefaciens str. Kerr 14</name>
    <dbReference type="NCBI Taxonomy" id="1183424"/>
    <lineage>
        <taxon>Bacteria</taxon>
        <taxon>Pseudomonadati</taxon>
        <taxon>Pseudomonadota</taxon>
        <taxon>Alphaproteobacteria</taxon>
        <taxon>Hyphomicrobiales</taxon>
        <taxon>Rhizobiaceae</taxon>
        <taxon>Rhizobium/Agrobacterium group</taxon>
        <taxon>Agrobacterium</taxon>
        <taxon>Agrobacterium tumefaciens complex</taxon>
    </lineage>
</organism>
<protein>
    <recommendedName>
        <fullName evidence="3">HEPN domain-containing protein</fullName>
    </recommendedName>
</protein>
<sequence length="182" mass="20029">MSQAGSYRLAVSKRYWRTAELVLDHQSRPFEHLEPVGYLLAMSTELALKAYLTDRGVPDSLQSSKKLGHDLGACLRKAMELGLEIGAAEGACVLSLRSAHLTHFNRYGPKSSGGLLELGGFPLTDEMVALRCVAVLIDRVDGATDTLPLLKPLSLRELAELEALEQNRVDWVRSIGSQRKRT</sequence>
<accession>A0A1S7P0G8</accession>
<gene>
    <name evidence="1" type="ORF">AGR4C_Cc150050</name>
</gene>